<comment type="domain">
    <text evidence="5">The PRC barrel domain binds ribosomal protein uS19.</text>
</comment>
<organism evidence="8 9">
    <name type="scientific">Carboxylicivirga marina</name>
    <dbReference type="NCBI Taxonomy" id="2800988"/>
    <lineage>
        <taxon>Bacteria</taxon>
        <taxon>Pseudomonadati</taxon>
        <taxon>Bacteroidota</taxon>
        <taxon>Bacteroidia</taxon>
        <taxon>Marinilabiliales</taxon>
        <taxon>Marinilabiliaceae</taxon>
        <taxon>Carboxylicivirga</taxon>
    </lineage>
</organism>
<comment type="caution">
    <text evidence="8">The sequence shown here is derived from an EMBL/GenBank/DDBJ whole genome shotgun (WGS) entry which is preliminary data.</text>
</comment>
<evidence type="ECO:0000313" key="8">
    <source>
        <dbReference type="EMBL" id="MBK3517265.1"/>
    </source>
</evidence>
<accession>A0ABS1HI07</accession>
<dbReference type="PANTHER" id="PTHR33692">
    <property type="entry name" value="RIBOSOME MATURATION FACTOR RIMM"/>
    <property type="match status" value="1"/>
</dbReference>
<feature type="domain" description="Ribosome maturation factor RimM PRC barrel" evidence="7">
    <location>
        <begin position="110"/>
        <end position="175"/>
    </location>
</feature>
<evidence type="ECO:0000256" key="2">
    <source>
        <dbReference type="ARBA" id="ARBA00022517"/>
    </source>
</evidence>
<dbReference type="NCBIfam" id="TIGR02273">
    <property type="entry name" value="16S_RimM"/>
    <property type="match status" value="1"/>
</dbReference>
<evidence type="ECO:0000256" key="1">
    <source>
        <dbReference type="ARBA" id="ARBA00022490"/>
    </source>
</evidence>
<feature type="domain" description="RimM N-terminal" evidence="6">
    <location>
        <begin position="9"/>
        <end position="91"/>
    </location>
</feature>
<dbReference type="Gene3D" id="2.30.30.240">
    <property type="entry name" value="PRC-barrel domain"/>
    <property type="match status" value="1"/>
</dbReference>
<dbReference type="SUPFAM" id="SSF50346">
    <property type="entry name" value="PRC-barrel domain"/>
    <property type="match status" value="1"/>
</dbReference>
<comment type="subcellular location">
    <subcellularLocation>
        <location evidence="5">Cytoplasm</location>
    </subcellularLocation>
</comment>
<reference evidence="8 9" key="1">
    <citation type="submission" date="2021-01" db="EMBL/GenBank/DDBJ databases">
        <title>Carboxyliciviraga sp.nov., isolated from coastal sediments.</title>
        <authorList>
            <person name="Lu D."/>
            <person name="Zhang T."/>
        </authorList>
    </citation>
    <scope>NUCLEOTIDE SEQUENCE [LARGE SCALE GENOMIC DNA]</scope>
    <source>
        <strain evidence="8 9">N1Y132</strain>
    </source>
</reference>
<dbReference type="Pfam" id="PF24986">
    <property type="entry name" value="PRC_RimM"/>
    <property type="match status" value="1"/>
</dbReference>
<evidence type="ECO:0000256" key="4">
    <source>
        <dbReference type="ARBA" id="ARBA00023186"/>
    </source>
</evidence>
<dbReference type="InterPro" id="IPR036976">
    <property type="entry name" value="RimM_N_sf"/>
</dbReference>
<protein>
    <recommendedName>
        <fullName evidence="5">Ribosome maturation factor RimM</fullName>
    </recommendedName>
</protein>
<keyword evidence="3 5" id="KW-0698">rRNA processing</keyword>
<sequence length="178" mass="19958">MIEKHNCRQIGVLVKTHGIAGEVVIRLFDEFTIDDLDTEFLFLDLDGGLVPFSIDELREKKHADILVKLEQVKSDRQALTIIDAPVYVEKSLESDESKESISSQNFSAYQLVGYQCQAVGHGHIGEIIAIREIAKNPLFEIDNDGEEVLIPIAEHFIAGIDDEQQLIIFDLPEGLIDL</sequence>
<keyword evidence="4 5" id="KW-0143">Chaperone</keyword>
<dbReference type="RefSeq" id="WP_200464493.1">
    <property type="nucleotide sequence ID" value="NZ_JAENRR010000014.1"/>
</dbReference>
<evidence type="ECO:0000313" key="9">
    <source>
        <dbReference type="Proteomes" id="UP000605676"/>
    </source>
</evidence>
<keyword evidence="1 5" id="KW-0963">Cytoplasm</keyword>
<dbReference type="InterPro" id="IPR009000">
    <property type="entry name" value="Transl_B-barrel_sf"/>
</dbReference>
<evidence type="ECO:0000256" key="3">
    <source>
        <dbReference type="ARBA" id="ARBA00022552"/>
    </source>
</evidence>
<dbReference type="HAMAP" id="MF_00014">
    <property type="entry name" value="Ribosome_mat_RimM"/>
    <property type="match status" value="1"/>
</dbReference>
<evidence type="ECO:0000259" key="6">
    <source>
        <dbReference type="Pfam" id="PF01782"/>
    </source>
</evidence>
<keyword evidence="9" id="KW-1185">Reference proteome</keyword>
<comment type="subunit">
    <text evidence="5">Binds ribosomal protein uS19.</text>
</comment>
<dbReference type="EMBL" id="JAENRR010000014">
    <property type="protein sequence ID" value="MBK3517265.1"/>
    <property type="molecule type" value="Genomic_DNA"/>
</dbReference>
<gene>
    <name evidence="5 8" type="primary">rimM</name>
    <name evidence="8" type="ORF">JIV24_07935</name>
</gene>
<dbReference type="InterPro" id="IPR056792">
    <property type="entry name" value="PRC_RimM"/>
</dbReference>
<comment type="similarity">
    <text evidence="5">Belongs to the RimM family.</text>
</comment>
<proteinExistence type="inferred from homology"/>
<dbReference type="InterPro" id="IPR011033">
    <property type="entry name" value="PRC_barrel-like_sf"/>
</dbReference>
<keyword evidence="2 5" id="KW-0690">Ribosome biogenesis</keyword>
<dbReference type="PANTHER" id="PTHR33692:SF1">
    <property type="entry name" value="RIBOSOME MATURATION FACTOR RIMM"/>
    <property type="match status" value="1"/>
</dbReference>
<dbReference type="Proteomes" id="UP000605676">
    <property type="component" value="Unassembled WGS sequence"/>
</dbReference>
<evidence type="ECO:0000259" key="7">
    <source>
        <dbReference type="Pfam" id="PF24986"/>
    </source>
</evidence>
<dbReference type="InterPro" id="IPR011961">
    <property type="entry name" value="RimM"/>
</dbReference>
<evidence type="ECO:0000256" key="5">
    <source>
        <dbReference type="HAMAP-Rule" id="MF_00014"/>
    </source>
</evidence>
<dbReference type="Gene3D" id="2.40.30.60">
    <property type="entry name" value="RimM"/>
    <property type="match status" value="1"/>
</dbReference>
<dbReference type="Pfam" id="PF01782">
    <property type="entry name" value="RimM"/>
    <property type="match status" value="1"/>
</dbReference>
<comment type="function">
    <text evidence="5">An accessory protein needed during the final step in the assembly of 30S ribosomal subunit, possibly for assembly of the head region. Essential for efficient processing of 16S rRNA. May be needed both before and after RbfA during the maturation of 16S rRNA. It has affinity for free ribosomal 30S subunits but not for 70S ribosomes.</text>
</comment>
<name>A0ABS1HI07_9BACT</name>
<dbReference type="InterPro" id="IPR002676">
    <property type="entry name" value="RimM_N"/>
</dbReference>
<dbReference type="SUPFAM" id="SSF50447">
    <property type="entry name" value="Translation proteins"/>
    <property type="match status" value="1"/>
</dbReference>